<dbReference type="AlphaFoldDB" id="Q6PN99"/>
<feature type="compositionally biased region" description="Basic and acidic residues" evidence="1">
    <location>
        <begin position="72"/>
        <end position="85"/>
    </location>
</feature>
<protein>
    <submittedName>
        <fullName evidence="2">Collagen alpha1-like protein</fullName>
    </submittedName>
</protein>
<feature type="compositionally biased region" description="Polar residues" evidence="1">
    <location>
        <begin position="1"/>
        <end position="14"/>
    </location>
</feature>
<keyword evidence="2" id="KW-0176">Collagen</keyword>
<feature type="region of interest" description="Disordered" evidence="1">
    <location>
        <begin position="1"/>
        <end position="87"/>
    </location>
</feature>
<evidence type="ECO:0000256" key="1">
    <source>
        <dbReference type="SAM" id="MobiDB-lite"/>
    </source>
</evidence>
<sequence length="113" mass="11890">PQPLLSVTSHTQRSCPRRNAAVAHTARRTSPRRDGNAHALSHTGAGGAPGSGIRPGVPGLPVSVHPGGVRAPDGRRGEEWRRQGDGGEGSWVRVRILLASFELTILVAVPDEL</sequence>
<dbReference type="EMBL" id="AY591342">
    <property type="protein sequence ID" value="AAT01623.1"/>
    <property type="molecule type" value="mRNA"/>
</dbReference>
<name>Q6PN99_MAIZE</name>
<proteinExistence type="evidence at transcript level"/>
<reference evidence="2" key="1">
    <citation type="submission" date="2004-04" db="EMBL/GenBank/DDBJ databases">
        <title>Maize cDNA library screening.</title>
        <authorList>
            <person name="Holtgraewe D.L."/>
            <person name="Altmann B."/>
            <person name="Scholz A."/>
            <person name="Scheibe R."/>
        </authorList>
    </citation>
    <scope>NUCLEOTIDE SEQUENCE</scope>
    <source>
        <tissue evidence="2">Anaerobic root</tissue>
    </source>
</reference>
<accession>Q6PN99</accession>
<organism evidence="2">
    <name type="scientific">Zea mays</name>
    <name type="common">Maize</name>
    <dbReference type="NCBI Taxonomy" id="4577"/>
    <lineage>
        <taxon>Eukaryota</taxon>
        <taxon>Viridiplantae</taxon>
        <taxon>Streptophyta</taxon>
        <taxon>Embryophyta</taxon>
        <taxon>Tracheophyta</taxon>
        <taxon>Spermatophyta</taxon>
        <taxon>Magnoliopsida</taxon>
        <taxon>Liliopsida</taxon>
        <taxon>Poales</taxon>
        <taxon>Poaceae</taxon>
        <taxon>PACMAD clade</taxon>
        <taxon>Panicoideae</taxon>
        <taxon>Andropogonodae</taxon>
        <taxon>Andropogoneae</taxon>
        <taxon>Tripsacinae</taxon>
        <taxon>Zea</taxon>
    </lineage>
</organism>
<evidence type="ECO:0000313" key="2">
    <source>
        <dbReference type="EMBL" id="AAT01623.1"/>
    </source>
</evidence>
<feature type="non-terminal residue" evidence="2">
    <location>
        <position position="1"/>
    </location>
</feature>